<dbReference type="InterPro" id="IPR036866">
    <property type="entry name" value="RibonucZ/Hydroxyglut_hydro"/>
</dbReference>
<evidence type="ECO:0000256" key="2">
    <source>
        <dbReference type="ARBA" id="ARBA00001947"/>
    </source>
</evidence>
<dbReference type="Pfam" id="PF23023">
    <property type="entry name" value="Anti-Pycsar_Apyc1"/>
    <property type="match status" value="1"/>
</dbReference>
<evidence type="ECO:0000313" key="12">
    <source>
        <dbReference type="Proteomes" id="UP000828390"/>
    </source>
</evidence>
<dbReference type="InterPro" id="IPR047151">
    <property type="entry name" value="RNZ2-like"/>
</dbReference>
<comment type="cofactor">
    <cofactor evidence="2">
        <name>Zn(2+)</name>
        <dbReference type="ChEBI" id="CHEBI:29105"/>
    </cofactor>
</comment>
<name>A0A9D4J9W7_DREPO</name>
<dbReference type="EC" id="3.1.26.11" evidence="4"/>
<keyword evidence="10" id="KW-0862">Zinc</keyword>
<dbReference type="GO" id="GO:0005739">
    <property type="term" value="C:mitochondrion"/>
    <property type="evidence" value="ECO:0007669"/>
    <property type="project" value="TreeGrafter"/>
</dbReference>
<evidence type="ECO:0000313" key="11">
    <source>
        <dbReference type="EMBL" id="KAH3801679.1"/>
    </source>
</evidence>
<dbReference type="GO" id="GO:0042781">
    <property type="term" value="F:3'-tRNA processing endoribonuclease activity"/>
    <property type="evidence" value="ECO:0007669"/>
    <property type="project" value="UniProtKB-EC"/>
</dbReference>
<sequence>MDRKKSKTKVVSRLEASKRGKNDIPASASITLTVLSAAPEGTGSSVLLKLACDRYLFNAPESVQLFTESVNINMVNNIFFTRKSHEALSGLGGFLLCNTENFEWSETIKLHGPPNVEKVLDLLSHFSEGHADPRARIEWRCLPHKSYEDAQVTVEYVPLYDERYDGNIENMPRNRADIDEEDEIDQAKHMTMAYIVKFKETAPKVDRHKLGPWVGELVKGRSVMPDGRQLEPKDIIQEEGPVLGPLIVLEVPCEAYLTSLLTSPLHNLPSPDIIVHITPQSIIDDPRYQTFMKRDQIPQFHAGKAMEVAKEKIMEDVRKLNRSGGSSKEEHSKEWVDKAMERFKLKLKNGDAAPIFDKDYPEITFIGTGSAKLSQKRGASGILVTLRQNEYMLLDCGEGTLHQMITMYGRERTNLILAQTKAIFVSHLHFDHHGVRL</sequence>
<evidence type="ECO:0000256" key="6">
    <source>
        <dbReference type="ARBA" id="ARBA00022722"/>
    </source>
</evidence>
<organism evidence="11 12">
    <name type="scientific">Dreissena polymorpha</name>
    <name type="common">Zebra mussel</name>
    <name type="synonym">Mytilus polymorpha</name>
    <dbReference type="NCBI Taxonomy" id="45954"/>
    <lineage>
        <taxon>Eukaryota</taxon>
        <taxon>Metazoa</taxon>
        <taxon>Spiralia</taxon>
        <taxon>Lophotrochozoa</taxon>
        <taxon>Mollusca</taxon>
        <taxon>Bivalvia</taxon>
        <taxon>Autobranchia</taxon>
        <taxon>Heteroconchia</taxon>
        <taxon>Euheterodonta</taxon>
        <taxon>Imparidentia</taxon>
        <taxon>Neoheterodontei</taxon>
        <taxon>Myida</taxon>
        <taxon>Dreissenoidea</taxon>
        <taxon>Dreissenidae</taxon>
        <taxon>Dreissena</taxon>
    </lineage>
</organism>
<dbReference type="GO" id="GO:0046872">
    <property type="term" value="F:metal ion binding"/>
    <property type="evidence" value="ECO:0007669"/>
    <property type="project" value="UniProtKB-KW"/>
</dbReference>
<gene>
    <name evidence="11" type="ORF">DPMN_155338</name>
</gene>
<dbReference type="PANTHER" id="PTHR12553:SF49">
    <property type="entry name" value="ZINC PHOSPHODIESTERASE ELAC PROTEIN 2"/>
    <property type="match status" value="1"/>
</dbReference>
<proteinExistence type="inferred from homology"/>
<keyword evidence="12" id="KW-1185">Reference proteome</keyword>
<dbReference type="EMBL" id="JAIWYP010000007">
    <property type="protein sequence ID" value="KAH3801679.1"/>
    <property type="molecule type" value="Genomic_DNA"/>
</dbReference>
<dbReference type="PANTHER" id="PTHR12553">
    <property type="entry name" value="ZINC PHOSPHODIESTERASE ELAC PROTEIN 2"/>
    <property type="match status" value="1"/>
</dbReference>
<dbReference type="GO" id="GO:1990180">
    <property type="term" value="P:mitochondrial tRNA 3'-end processing"/>
    <property type="evidence" value="ECO:0007669"/>
    <property type="project" value="TreeGrafter"/>
</dbReference>
<evidence type="ECO:0000256" key="8">
    <source>
        <dbReference type="ARBA" id="ARBA00022759"/>
    </source>
</evidence>
<keyword evidence="8" id="KW-0255">Endonuclease</keyword>
<dbReference type="SUPFAM" id="SSF56281">
    <property type="entry name" value="Metallo-hydrolase/oxidoreductase"/>
    <property type="match status" value="1"/>
</dbReference>
<dbReference type="AlphaFoldDB" id="A0A9D4J9W7"/>
<evidence type="ECO:0000256" key="3">
    <source>
        <dbReference type="ARBA" id="ARBA00007823"/>
    </source>
</evidence>
<evidence type="ECO:0000256" key="5">
    <source>
        <dbReference type="ARBA" id="ARBA00022694"/>
    </source>
</evidence>
<comment type="catalytic activity">
    <reaction evidence="1">
        <text>Endonucleolytic cleavage of RNA, removing extra 3' nucleotides from tRNA precursor, generating 3' termini of tRNAs. A 3'-hydroxy group is left at the tRNA terminus and a 5'-phosphoryl group is left at the trailer molecule.</text>
        <dbReference type="EC" id="3.1.26.11"/>
    </reaction>
</comment>
<dbReference type="Gene3D" id="3.60.15.10">
    <property type="entry name" value="Ribonuclease Z/Hydroxyacylglutathione hydrolase-like"/>
    <property type="match status" value="2"/>
</dbReference>
<dbReference type="Proteomes" id="UP000828390">
    <property type="component" value="Unassembled WGS sequence"/>
</dbReference>
<evidence type="ECO:0000256" key="10">
    <source>
        <dbReference type="ARBA" id="ARBA00022833"/>
    </source>
</evidence>
<evidence type="ECO:0000256" key="4">
    <source>
        <dbReference type="ARBA" id="ARBA00012477"/>
    </source>
</evidence>
<keyword evidence="7" id="KW-0479">Metal-binding</keyword>
<comment type="similarity">
    <text evidence="3">Belongs to the RNase Z family.</text>
</comment>
<evidence type="ECO:0000256" key="9">
    <source>
        <dbReference type="ARBA" id="ARBA00022801"/>
    </source>
</evidence>
<accession>A0A9D4J9W7</accession>
<comment type="caution">
    <text evidence="11">The sequence shown here is derived from an EMBL/GenBank/DDBJ whole genome shotgun (WGS) entry which is preliminary data.</text>
</comment>
<protein>
    <recommendedName>
        <fullName evidence="4">ribonuclease Z</fullName>
        <ecNumber evidence="4">3.1.26.11</ecNumber>
    </recommendedName>
</protein>
<reference evidence="11" key="1">
    <citation type="journal article" date="2019" name="bioRxiv">
        <title>The Genome of the Zebra Mussel, Dreissena polymorpha: A Resource for Invasive Species Research.</title>
        <authorList>
            <person name="McCartney M.A."/>
            <person name="Auch B."/>
            <person name="Kono T."/>
            <person name="Mallez S."/>
            <person name="Zhang Y."/>
            <person name="Obille A."/>
            <person name="Becker A."/>
            <person name="Abrahante J.E."/>
            <person name="Garbe J."/>
            <person name="Badalamenti J.P."/>
            <person name="Herman A."/>
            <person name="Mangelson H."/>
            <person name="Liachko I."/>
            <person name="Sullivan S."/>
            <person name="Sone E.D."/>
            <person name="Koren S."/>
            <person name="Silverstein K.A.T."/>
            <person name="Beckman K.B."/>
            <person name="Gohl D.M."/>
        </authorList>
    </citation>
    <scope>NUCLEOTIDE SEQUENCE</scope>
    <source>
        <strain evidence="11">Duluth1</strain>
        <tissue evidence="11">Whole animal</tissue>
    </source>
</reference>
<evidence type="ECO:0000256" key="7">
    <source>
        <dbReference type="ARBA" id="ARBA00022723"/>
    </source>
</evidence>
<evidence type="ECO:0000256" key="1">
    <source>
        <dbReference type="ARBA" id="ARBA00000402"/>
    </source>
</evidence>
<keyword evidence="6" id="KW-0540">Nuclease</keyword>
<reference evidence="11" key="2">
    <citation type="submission" date="2020-11" db="EMBL/GenBank/DDBJ databases">
        <authorList>
            <person name="McCartney M.A."/>
            <person name="Auch B."/>
            <person name="Kono T."/>
            <person name="Mallez S."/>
            <person name="Becker A."/>
            <person name="Gohl D.M."/>
            <person name="Silverstein K.A.T."/>
            <person name="Koren S."/>
            <person name="Bechman K.B."/>
            <person name="Herman A."/>
            <person name="Abrahante J.E."/>
            <person name="Garbe J."/>
        </authorList>
    </citation>
    <scope>NUCLEOTIDE SEQUENCE</scope>
    <source>
        <strain evidence="11">Duluth1</strain>
        <tissue evidence="11">Whole animal</tissue>
    </source>
</reference>
<keyword evidence="9" id="KW-0378">Hydrolase</keyword>
<keyword evidence="5" id="KW-0819">tRNA processing</keyword>